<dbReference type="AlphaFoldDB" id="A0A383AK75"/>
<accession>A0A383AK75</accession>
<dbReference type="Pfam" id="PF00977">
    <property type="entry name" value="His_biosynth"/>
    <property type="match status" value="1"/>
</dbReference>
<dbReference type="SUPFAM" id="SSF51366">
    <property type="entry name" value="Ribulose-phoshate binding barrel"/>
    <property type="match status" value="1"/>
</dbReference>
<protein>
    <recommendedName>
        <fullName evidence="2">1-(5-phosphoribosyl)-5-((5-phosphoribosylamino)methylideneamino)imidazole-4-carboxamide isomerase</fullName>
    </recommendedName>
</protein>
<dbReference type="InterPro" id="IPR011060">
    <property type="entry name" value="RibuloseP-bd_barrel"/>
</dbReference>
<evidence type="ECO:0000313" key="1">
    <source>
        <dbReference type="EMBL" id="SVE08306.1"/>
    </source>
</evidence>
<name>A0A383AK75_9ZZZZ</name>
<reference evidence="1" key="1">
    <citation type="submission" date="2018-05" db="EMBL/GenBank/DDBJ databases">
        <authorList>
            <person name="Lanie J.A."/>
            <person name="Ng W.-L."/>
            <person name="Kazmierczak K.M."/>
            <person name="Andrzejewski T.M."/>
            <person name="Davidsen T.M."/>
            <person name="Wayne K.J."/>
            <person name="Tettelin H."/>
            <person name="Glass J.I."/>
            <person name="Rusch D."/>
            <person name="Podicherti R."/>
            <person name="Tsui H.-C.T."/>
            <person name="Winkler M.E."/>
        </authorList>
    </citation>
    <scope>NUCLEOTIDE SEQUENCE</scope>
</reference>
<dbReference type="GO" id="GO:0000105">
    <property type="term" value="P:L-histidine biosynthetic process"/>
    <property type="evidence" value="ECO:0007669"/>
    <property type="project" value="InterPro"/>
</dbReference>
<proteinExistence type="predicted"/>
<dbReference type="Gene3D" id="3.20.20.70">
    <property type="entry name" value="Aldolase class I"/>
    <property type="match status" value="1"/>
</dbReference>
<dbReference type="InterPro" id="IPR013785">
    <property type="entry name" value="Aldolase_TIM"/>
</dbReference>
<gene>
    <name evidence="1" type="ORF">METZ01_LOCUS461160</name>
</gene>
<sequence>LSSKAKIPLVISGGVSSLEDIKKIKSLSNSNIEGVIIGKAIYDGDIKINDLAKLI</sequence>
<dbReference type="EMBL" id="UINC01192931">
    <property type="protein sequence ID" value="SVE08306.1"/>
    <property type="molecule type" value="Genomic_DNA"/>
</dbReference>
<evidence type="ECO:0008006" key="2">
    <source>
        <dbReference type="Google" id="ProtNLM"/>
    </source>
</evidence>
<organism evidence="1">
    <name type="scientific">marine metagenome</name>
    <dbReference type="NCBI Taxonomy" id="408172"/>
    <lineage>
        <taxon>unclassified sequences</taxon>
        <taxon>metagenomes</taxon>
        <taxon>ecological metagenomes</taxon>
    </lineage>
</organism>
<dbReference type="InterPro" id="IPR006062">
    <property type="entry name" value="His_biosynth"/>
</dbReference>
<feature type="non-terminal residue" evidence="1">
    <location>
        <position position="1"/>
    </location>
</feature>